<proteinExistence type="predicted"/>
<dbReference type="InterPro" id="IPR057207">
    <property type="entry name" value="FBXL15_LRR"/>
</dbReference>
<dbReference type="GO" id="GO:0031146">
    <property type="term" value="P:SCF-dependent proteasomal ubiquitin-dependent protein catabolic process"/>
    <property type="evidence" value="ECO:0007669"/>
    <property type="project" value="TreeGrafter"/>
</dbReference>
<dbReference type="SMART" id="SM00367">
    <property type="entry name" value="LRR_CC"/>
    <property type="match status" value="7"/>
</dbReference>
<reference evidence="3" key="1">
    <citation type="journal article" date="2018" name="Nat. Microbiol.">
        <title>Leveraging single-cell genomics to expand the fungal tree of life.</title>
        <authorList>
            <person name="Ahrendt S.R."/>
            <person name="Quandt C.A."/>
            <person name="Ciobanu D."/>
            <person name="Clum A."/>
            <person name="Salamov A."/>
            <person name="Andreopoulos B."/>
            <person name="Cheng J.F."/>
            <person name="Woyke T."/>
            <person name="Pelin A."/>
            <person name="Henrissat B."/>
            <person name="Reynolds N.K."/>
            <person name="Benny G.L."/>
            <person name="Smith M.E."/>
            <person name="James T.Y."/>
            <person name="Grigoriev I.V."/>
        </authorList>
    </citation>
    <scope>NUCLEOTIDE SEQUENCE [LARGE SCALE GENOMIC DNA]</scope>
</reference>
<dbReference type="Proteomes" id="UP000269721">
    <property type="component" value="Unassembled WGS sequence"/>
</dbReference>
<keyword evidence="3" id="KW-1185">Reference proteome</keyword>
<dbReference type="OrthoDB" id="2153104at2759"/>
<dbReference type="Pfam" id="PF25372">
    <property type="entry name" value="DUF7885"/>
    <property type="match status" value="1"/>
</dbReference>
<organism evidence="2 3">
    <name type="scientific">Blyttiomyces helicus</name>
    <dbReference type="NCBI Taxonomy" id="388810"/>
    <lineage>
        <taxon>Eukaryota</taxon>
        <taxon>Fungi</taxon>
        <taxon>Fungi incertae sedis</taxon>
        <taxon>Chytridiomycota</taxon>
        <taxon>Chytridiomycota incertae sedis</taxon>
        <taxon>Chytridiomycetes</taxon>
        <taxon>Chytridiomycetes incertae sedis</taxon>
        <taxon>Blyttiomyces</taxon>
    </lineage>
</organism>
<dbReference type="GO" id="GO:0019005">
    <property type="term" value="C:SCF ubiquitin ligase complex"/>
    <property type="evidence" value="ECO:0007669"/>
    <property type="project" value="TreeGrafter"/>
</dbReference>
<dbReference type="AlphaFoldDB" id="A0A4P9W868"/>
<accession>A0A4P9W868</accession>
<dbReference type="InterPro" id="IPR032675">
    <property type="entry name" value="LRR_dom_sf"/>
</dbReference>
<dbReference type="EMBL" id="KZ996531">
    <property type="protein sequence ID" value="RKO88711.1"/>
    <property type="molecule type" value="Genomic_DNA"/>
</dbReference>
<evidence type="ECO:0000313" key="3">
    <source>
        <dbReference type="Proteomes" id="UP000269721"/>
    </source>
</evidence>
<dbReference type="SUPFAM" id="SSF52047">
    <property type="entry name" value="RNI-like"/>
    <property type="match status" value="1"/>
</dbReference>
<feature type="domain" description="F-box/LRR-repeat protein 15-like leucin rich repeat" evidence="1">
    <location>
        <begin position="110"/>
        <end position="247"/>
    </location>
</feature>
<gene>
    <name evidence="2" type="ORF">BDK51DRAFT_41903</name>
</gene>
<evidence type="ECO:0000259" key="1">
    <source>
        <dbReference type="Pfam" id="PF25372"/>
    </source>
</evidence>
<sequence>MDSPSTVLRPRVVPPPPPEILDRIFQTVSLTTHSEALRTLYTCCLVSHAYYWSACSALWARPTFPTLHSFVRFVAACHARRARERLQGRRPRAGTDDEGSTPSWIGKWGLESIRDFAPTRTAHLPAFVVQHHLSLVADARPALTALSLAGCVHVEDTAVVQMVAACAESLMTLDLENCWRVSNLCVRVVAELCGPHGRIKRLGLRGLGRVSDIGLEAIGTHLAGSLVALDLTWCRRVGDGAMMRFLRRVAARGVDVDEDGGLNVVNAPASGRLVELRFARCRKFTRIGFKAVVEFAVKTNPKLEILEFSIPDPPHRLPSPTQQSPVIAFDAFPTALLANITSLHISRARSLQGRSLFLLADVCGPRLKQLSLTDSAASEHALLYLLTHTPHLTSLSLQNARAGVTPTFLRHLGLSPSIRTLTDLNLGGCRGVEATGLRALWDSTVPDPLAAQTAPDSAVDVSPPAILAPGSRCLALVSLDVSDSQVSLPDLTALAAACAPPLGNLARIAYGGTPAAAEVDRLRAISLHAALFLDEAVCVPGRFPEPMEADSTLALAESELMAEAPVAVGGTAPLRTVENINFPSLHPAAPMGFTIPRALVMSLCSRYCILLHIMMAAALEPIHSHA</sequence>
<evidence type="ECO:0000313" key="2">
    <source>
        <dbReference type="EMBL" id="RKO88711.1"/>
    </source>
</evidence>
<name>A0A4P9W868_9FUNG</name>
<dbReference type="PANTHER" id="PTHR13318">
    <property type="entry name" value="PARTNER OF PAIRED, ISOFORM B-RELATED"/>
    <property type="match status" value="1"/>
</dbReference>
<dbReference type="InterPro" id="IPR006553">
    <property type="entry name" value="Leu-rich_rpt_Cys-con_subtyp"/>
</dbReference>
<protein>
    <recommendedName>
        <fullName evidence="1">F-box/LRR-repeat protein 15-like leucin rich repeat domain-containing protein</fullName>
    </recommendedName>
</protein>
<dbReference type="Gene3D" id="3.80.10.10">
    <property type="entry name" value="Ribonuclease Inhibitor"/>
    <property type="match status" value="2"/>
</dbReference>